<dbReference type="STRING" id="1927124.BST13_06790"/>
<dbReference type="Proteomes" id="UP000192448">
    <property type="component" value="Unassembled WGS sequence"/>
</dbReference>
<organism evidence="1 2">
    <name type="scientific">Mycobacterium aquaticum</name>
    <dbReference type="NCBI Taxonomy" id="1927124"/>
    <lineage>
        <taxon>Bacteria</taxon>
        <taxon>Bacillati</taxon>
        <taxon>Actinomycetota</taxon>
        <taxon>Actinomycetes</taxon>
        <taxon>Mycobacteriales</taxon>
        <taxon>Mycobacteriaceae</taxon>
        <taxon>Mycobacterium</taxon>
    </lineage>
</organism>
<proteinExistence type="predicted"/>
<sequence>MAGIDTAALAQAFSDWAPNQFAILEPSEYTRHRIPDAWWPTAASPDPDERRSAAMALWNTDFLAMIPRFAQALRERLVDVRVVQHSWLPAPTLDYVLIDDEGRHAVWLGEDPATFGDTDPTFFEALPPQADTFLRTVHAGFTTWDGESCGLIAPARMQTYAAYVGWPEPLSAPPADLEPDSVHPLRMLRIGGRETYSDLLVSPDHPQGFAVTYFEPDFDITLFGHALDELMMLALEG</sequence>
<dbReference type="OrthoDB" id="4505385at2"/>
<name>A0A1X0B7I8_9MYCO</name>
<dbReference type="RefSeq" id="WP_083161918.1">
    <property type="nucleotide sequence ID" value="NZ_MVHF01000004.1"/>
</dbReference>
<comment type="caution">
    <text evidence="1">The sequence shown here is derived from an EMBL/GenBank/DDBJ whole genome shotgun (WGS) entry which is preliminary data.</text>
</comment>
<gene>
    <name evidence="1" type="ORF">BST13_06790</name>
</gene>
<dbReference type="EMBL" id="MVHF01000004">
    <property type="protein sequence ID" value="ORA38280.1"/>
    <property type="molecule type" value="Genomic_DNA"/>
</dbReference>
<protein>
    <submittedName>
        <fullName evidence="1">Uncharacterized protein</fullName>
    </submittedName>
</protein>
<keyword evidence="2" id="KW-1185">Reference proteome</keyword>
<dbReference type="AlphaFoldDB" id="A0A1X0B7I8"/>
<evidence type="ECO:0000313" key="2">
    <source>
        <dbReference type="Proteomes" id="UP000192448"/>
    </source>
</evidence>
<accession>A0A1X0B7I8</accession>
<evidence type="ECO:0000313" key="1">
    <source>
        <dbReference type="EMBL" id="ORA38280.1"/>
    </source>
</evidence>
<reference evidence="1 2" key="1">
    <citation type="submission" date="2017-02" db="EMBL/GenBank/DDBJ databases">
        <title>The new phylogeny of genus Mycobacterium.</title>
        <authorList>
            <person name="Tortoli E."/>
            <person name="Trovato A."/>
            <person name="Cirillo D.M."/>
        </authorList>
    </citation>
    <scope>NUCLEOTIDE SEQUENCE [LARGE SCALE GENOMIC DNA]</scope>
    <source>
        <strain evidence="1 2">RW6</strain>
    </source>
</reference>